<accession>A0A2N9IGE0</accession>
<dbReference type="EMBL" id="OIVN01005668">
    <property type="protein sequence ID" value="SPD23518.1"/>
    <property type="molecule type" value="Genomic_DNA"/>
</dbReference>
<organism evidence="1">
    <name type="scientific">Fagus sylvatica</name>
    <name type="common">Beechnut</name>
    <dbReference type="NCBI Taxonomy" id="28930"/>
    <lineage>
        <taxon>Eukaryota</taxon>
        <taxon>Viridiplantae</taxon>
        <taxon>Streptophyta</taxon>
        <taxon>Embryophyta</taxon>
        <taxon>Tracheophyta</taxon>
        <taxon>Spermatophyta</taxon>
        <taxon>Magnoliopsida</taxon>
        <taxon>eudicotyledons</taxon>
        <taxon>Gunneridae</taxon>
        <taxon>Pentapetalae</taxon>
        <taxon>rosids</taxon>
        <taxon>fabids</taxon>
        <taxon>Fagales</taxon>
        <taxon>Fagaceae</taxon>
        <taxon>Fagus</taxon>
    </lineage>
</organism>
<name>A0A2N9IGE0_FAGSY</name>
<evidence type="ECO:0000313" key="1">
    <source>
        <dbReference type="EMBL" id="SPD23518.1"/>
    </source>
</evidence>
<dbReference type="AlphaFoldDB" id="A0A2N9IGE0"/>
<reference evidence="1" key="1">
    <citation type="submission" date="2018-02" db="EMBL/GenBank/DDBJ databases">
        <authorList>
            <person name="Cohen D.B."/>
            <person name="Kent A.D."/>
        </authorList>
    </citation>
    <scope>NUCLEOTIDE SEQUENCE</scope>
</reference>
<proteinExistence type="predicted"/>
<sequence>MGIATAEKSWTIGIVGCAEDRENWQRVIGEPIVSGLALDESGLWDSDFSTAAKQEPALLSY</sequence>
<protein>
    <submittedName>
        <fullName evidence="1">Uncharacterized protein</fullName>
    </submittedName>
</protein>
<gene>
    <name evidence="1" type="ORF">FSB_LOCUS51400</name>
</gene>